<accession>A0ABU1WEH6</accession>
<dbReference type="RefSeq" id="WP_310063805.1">
    <property type="nucleotide sequence ID" value="NZ_JAVDVY010000003.1"/>
</dbReference>
<reference evidence="1 2" key="1">
    <citation type="submission" date="2023-07" db="EMBL/GenBank/DDBJ databases">
        <title>Sorghum-associated microbial communities from plants grown in Nebraska, USA.</title>
        <authorList>
            <person name="Schachtman D."/>
        </authorList>
    </citation>
    <scope>NUCLEOTIDE SEQUENCE [LARGE SCALE GENOMIC DNA]</scope>
    <source>
        <strain evidence="1 2">BE198</strain>
    </source>
</reference>
<dbReference type="EMBL" id="JAVDVY010000003">
    <property type="protein sequence ID" value="MDR7135810.1"/>
    <property type="molecule type" value="Genomic_DNA"/>
</dbReference>
<proteinExistence type="predicted"/>
<organism evidence="1 2">
    <name type="scientific">Lysobacter niastensis</name>
    <dbReference type="NCBI Taxonomy" id="380629"/>
    <lineage>
        <taxon>Bacteria</taxon>
        <taxon>Pseudomonadati</taxon>
        <taxon>Pseudomonadota</taxon>
        <taxon>Gammaproteobacteria</taxon>
        <taxon>Lysobacterales</taxon>
        <taxon>Lysobacteraceae</taxon>
        <taxon>Lysobacter</taxon>
    </lineage>
</organism>
<keyword evidence="2" id="KW-1185">Reference proteome</keyword>
<dbReference type="Proteomes" id="UP001251524">
    <property type="component" value="Unassembled WGS sequence"/>
</dbReference>
<comment type="caution">
    <text evidence="1">The sequence shown here is derived from an EMBL/GenBank/DDBJ whole genome shotgun (WGS) entry which is preliminary data.</text>
</comment>
<protein>
    <submittedName>
        <fullName evidence="1">Uncharacterized protein</fullName>
    </submittedName>
</protein>
<sequence length="146" mass="16118">MDDRVRKLKTPAECESFAKNAKGQGRDDLALQAKQRAVELRAVAYGATSDAERACLEAVFAYEEILSARNGKRTRASRTWQMIKRHGIIAATERAVDRPDETAGFAALEEAGLGQYAFEAVILRHPDLFSESALVRSRERMSGFGA</sequence>
<gene>
    <name evidence="1" type="ORF">J2X06_003028</name>
</gene>
<name>A0ABU1WEH6_9GAMM</name>
<evidence type="ECO:0000313" key="1">
    <source>
        <dbReference type="EMBL" id="MDR7135810.1"/>
    </source>
</evidence>
<evidence type="ECO:0000313" key="2">
    <source>
        <dbReference type="Proteomes" id="UP001251524"/>
    </source>
</evidence>